<dbReference type="PANTHER" id="PTHR42760:SF133">
    <property type="entry name" value="3-OXOACYL-[ACYL-CARRIER-PROTEIN] REDUCTASE"/>
    <property type="match status" value="1"/>
</dbReference>
<name>A0A382QWC8_9ZZZZ</name>
<evidence type="ECO:0000313" key="3">
    <source>
        <dbReference type="EMBL" id="SVC89220.1"/>
    </source>
</evidence>
<protein>
    <recommendedName>
        <fullName evidence="4">3-oxoacyl-ACP reductase</fullName>
    </recommendedName>
</protein>
<dbReference type="InterPro" id="IPR002347">
    <property type="entry name" value="SDR_fam"/>
</dbReference>
<dbReference type="InterPro" id="IPR036291">
    <property type="entry name" value="NAD(P)-bd_dom_sf"/>
</dbReference>
<dbReference type="CDD" id="cd05233">
    <property type="entry name" value="SDR_c"/>
    <property type="match status" value="1"/>
</dbReference>
<evidence type="ECO:0008006" key="4">
    <source>
        <dbReference type="Google" id="ProtNLM"/>
    </source>
</evidence>
<dbReference type="PRINTS" id="PR00081">
    <property type="entry name" value="GDHRDH"/>
</dbReference>
<evidence type="ECO:0000256" key="2">
    <source>
        <dbReference type="ARBA" id="ARBA00023002"/>
    </source>
</evidence>
<dbReference type="GO" id="GO:0016616">
    <property type="term" value="F:oxidoreductase activity, acting on the CH-OH group of donors, NAD or NADP as acceptor"/>
    <property type="evidence" value="ECO:0007669"/>
    <property type="project" value="TreeGrafter"/>
</dbReference>
<dbReference type="AlphaFoldDB" id="A0A382QWC8"/>
<sequence length="192" mass="21636">YPELTLHQLDFESPKNIENFIQKNRKQLLESETIIHAAAMVEPIPFFDITANNLIRAFTINLLPSVLFTRTLVPAMLGRKWGRIVNLSSIGVKFGGGSKTFCYSLSKHALEFFPSDYKKWAQSNVFINTLRVGVTDTRIHRTDPEKDMDQRVSMIPMGRMATPEEIANNVYWLGSDQNSLMTGQVVNAAGGE</sequence>
<dbReference type="GO" id="GO:0006633">
    <property type="term" value="P:fatty acid biosynthetic process"/>
    <property type="evidence" value="ECO:0007669"/>
    <property type="project" value="TreeGrafter"/>
</dbReference>
<gene>
    <name evidence="3" type="ORF">METZ01_LOCUS342074</name>
</gene>
<comment type="similarity">
    <text evidence="1">Belongs to the short-chain dehydrogenases/reductases (SDR) family.</text>
</comment>
<dbReference type="Pfam" id="PF13561">
    <property type="entry name" value="adh_short_C2"/>
    <property type="match status" value="1"/>
</dbReference>
<keyword evidence="2" id="KW-0560">Oxidoreductase</keyword>
<dbReference type="GO" id="GO:0048038">
    <property type="term" value="F:quinone binding"/>
    <property type="evidence" value="ECO:0007669"/>
    <property type="project" value="TreeGrafter"/>
</dbReference>
<dbReference type="PANTHER" id="PTHR42760">
    <property type="entry name" value="SHORT-CHAIN DEHYDROGENASES/REDUCTASES FAMILY MEMBER"/>
    <property type="match status" value="1"/>
</dbReference>
<feature type="non-terminal residue" evidence="3">
    <location>
        <position position="1"/>
    </location>
</feature>
<organism evidence="3">
    <name type="scientific">marine metagenome</name>
    <dbReference type="NCBI Taxonomy" id="408172"/>
    <lineage>
        <taxon>unclassified sequences</taxon>
        <taxon>metagenomes</taxon>
        <taxon>ecological metagenomes</taxon>
    </lineage>
</organism>
<reference evidence="3" key="1">
    <citation type="submission" date="2018-05" db="EMBL/GenBank/DDBJ databases">
        <authorList>
            <person name="Lanie J.A."/>
            <person name="Ng W.-L."/>
            <person name="Kazmierczak K.M."/>
            <person name="Andrzejewski T.M."/>
            <person name="Davidsen T.M."/>
            <person name="Wayne K.J."/>
            <person name="Tettelin H."/>
            <person name="Glass J.I."/>
            <person name="Rusch D."/>
            <person name="Podicherti R."/>
            <person name="Tsui H.-C.T."/>
            <person name="Winkler M.E."/>
        </authorList>
    </citation>
    <scope>NUCLEOTIDE SEQUENCE</scope>
</reference>
<accession>A0A382QWC8</accession>
<dbReference type="EMBL" id="UINC01117057">
    <property type="protein sequence ID" value="SVC89220.1"/>
    <property type="molecule type" value="Genomic_DNA"/>
</dbReference>
<dbReference type="SUPFAM" id="SSF51735">
    <property type="entry name" value="NAD(P)-binding Rossmann-fold domains"/>
    <property type="match status" value="1"/>
</dbReference>
<evidence type="ECO:0000256" key="1">
    <source>
        <dbReference type="ARBA" id="ARBA00006484"/>
    </source>
</evidence>
<proteinExistence type="inferred from homology"/>
<dbReference type="Gene3D" id="3.40.50.720">
    <property type="entry name" value="NAD(P)-binding Rossmann-like Domain"/>
    <property type="match status" value="1"/>
</dbReference>